<gene>
    <name evidence="2" type="ORF">LCGC14_0305790</name>
</gene>
<evidence type="ECO:0000313" key="2">
    <source>
        <dbReference type="EMBL" id="KKN82755.1"/>
    </source>
</evidence>
<reference evidence="2" key="1">
    <citation type="journal article" date="2015" name="Nature">
        <title>Complex archaea that bridge the gap between prokaryotes and eukaryotes.</title>
        <authorList>
            <person name="Spang A."/>
            <person name="Saw J.H."/>
            <person name="Jorgensen S.L."/>
            <person name="Zaremba-Niedzwiedzka K."/>
            <person name="Martijn J."/>
            <person name="Lind A.E."/>
            <person name="van Eijk R."/>
            <person name="Schleper C."/>
            <person name="Guy L."/>
            <person name="Ettema T.J."/>
        </authorList>
    </citation>
    <scope>NUCLEOTIDE SEQUENCE</scope>
</reference>
<dbReference type="Pfam" id="PF06056">
    <property type="entry name" value="Terminase_5"/>
    <property type="match status" value="1"/>
</dbReference>
<feature type="domain" description="Terminase ATPase subunit N-terminal" evidence="1">
    <location>
        <begin position="18"/>
        <end position="52"/>
    </location>
</feature>
<protein>
    <recommendedName>
        <fullName evidence="1">Terminase ATPase subunit N-terminal domain-containing protein</fullName>
    </recommendedName>
</protein>
<name>A0A0F9TNU0_9ZZZZ</name>
<proteinExistence type="predicted"/>
<dbReference type="AlphaFoldDB" id="A0A0F9TNU0"/>
<sequence length="202" mass="23615">MSNSKAGRKDLVERKERRLEVKELYLKDFSINKIATELGMHPDTARKYVAYWQAYYTKLALTNPYIAEKQIARIEKLTDEVSLIKQELWTIYGEVSKKAKENLTSKRKDKPTYYNTRMDLLKSIMSRIETEQRLMKLFSPAELIQNNYISAEVLKEILLVFRGIIQEMVPQDKQDYAIKRMQSIDVQALSGKEIIDVEVVGE</sequence>
<comment type="caution">
    <text evidence="2">The sequence shown here is derived from an EMBL/GenBank/DDBJ whole genome shotgun (WGS) entry which is preliminary data.</text>
</comment>
<evidence type="ECO:0000259" key="1">
    <source>
        <dbReference type="Pfam" id="PF06056"/>
    </source>
</evidence>
<accession>A0A0F9TNU0</accession>
<dbReference type="InterPro" id="IPR010332">
    <property type="entry name" value="ATPase_terminase-su_N"/>
</dbReference>
<dbReference type="EMBL" id="LAZR01000195">
    <property type="protein sequence ID" value="KKN82755.1"/>
    <property type="molecule type" value="Genomic_DNA"/>
</dbReference>
<organism evidence="2">
    <name type="scientific">marine sediment metagenome</name>
    <dbReference type="NCBI Taxonomy" id="412755"/>
    <lineage>
        <taxon>unclassified sequences</taxon>
        <taxon>metagenomes</taxon>
        <taxon>ecological metagenomes</taxon>
    </lineage>
</organism>